<dbReference type="PANTHER" id="PTHR43114">
    <property type="entry name" value="ADENINE DEAMINASE"/>
    <property type="match status" value="1"/>
</dbReference>
<evidence type="ECO:0000259" key="6">
    <source>
        <dbReference type="Pfam" id="PF00962"/>
    </source>
</evidence>
<dbReference type="InterPro" id="IPR032466">
    <property type="entry name" value="Metal_Hydrolase"/>
</dbReference>
<dbReference type="InterPro" id="IPR001365">
    <property type="entry name" value="A_deaminase_dom"/>
</dbReference>
<comment type="similarity">
    <text evidence="2">Belongs to the metallo-dependent hydrolases superfamily. Adenosine and AMP deaminases family.</text>
</comment>
<dbReference type="NCBIfam" id="TIGR01430">
    <property type="entry name" value="aden_deam"/>
    <property type="match status" value="1"/>
</dbReference>
<dbReference type="Pfam" id="PF00962">
    <property type="entry name" value="A_deaminase"/>
    <property type="match status" value="1"/>
</dbReference>
<dbReference type="Gene3D" id="3.20.20.140">
    <property type="entry name" value="Metal-dependent hydrolases"/>
    <property type="match status" value="1"/>
</dbReference>
<proteinExistence type="inferred from homology"/>
<dbReference type="KEGG" id="sper:EW093_04590"/>
<reference evidence="7 8" key="1">
    <citation type="submission" date="2019-02" db="EMBL/GenBank/DDBJ databases">
        <authorList>
            <person name="Fomenkov A."/>
            <person name="Dubinina G."/>
            <person name="Grabovich M."/>
            <person name="Vincze T."/>
            <person name="Roberts R.J."/>
        </authorList>
    </citation>
    <scope>NUCLEOTIDE SEQUENCE [LARGE SCALE GENOMIC DNA]</scope>
    <source>
        <strain evidence="7 8">P</strain>
    </source>
</reference>
<dbReference type="RefSeq" id="WP_149567264.1">
    <property type="nucleotide sequence ID" value="NZ_CP035807.1"/>
</dbReference>
<protein>
    <submittedName>
        <fullName evidence="7">Adenosine deaminase</fullName>
        <ecNumber evidence="7">3.5.4.4</ecNumber>
    </submittedName>
</protein>
<sequence length="347" mass="39253">MDIKKSTITELQGIPKTEIHLHIEAVTTAKTVWKLINKHKLDIEGVHNIEDLENKFKVNSLSDFIDLFINVIQASYRDPEDFKLLMDDLEDYLTSNNIVYAEVFVAPTSFLKNGFIFQDIMNVLVSGADRIFKEKSIDIKFIIDVSRGFGLENAMKNLDLTLEFNHPRIIGIGLGGAEKVGNAEDFVTVFDKAREHGLHLVAHAGEDADYKSINAAVDILKVERIGHGISAMENEECMNHLKELKIPLEVCPTSNLFTKAYVQNIGSHPIKSFFDKGIFITVNSDDPTIFGSTLLEEYVLLLENEIFNKKEIGQLILNNLFATFMDKDKKDSLEIKIRETLNNKGYL</sequence>
<dbReference type="OrthoDB" id="9779574at2"/>
<evidence type="ECO:0000256" key="4">
    <source>
        <dbReference type="ARBA" id="ARBA00022801"/>
    </source>
</evidence>
<gene>
    <name evidence="7" type="primary">add</name>
    <name evidence="7" type="ORF">EW093_04590</name>
</gene>
<name>A0A5C1Q982_9SPIO</name>
<dbReference type="GO" id="GO:0019239">
    <property type="term" value="F:deaminase activity"/>
    <property type="evidence" value="ECO:0007669"/>
    <property type="project" value="InterPro"/>
</dbReference>
<dbReference type="InterPro" id="IPR006330">
    <property type="entry name" value="Ado/ade_deaminase"/>
</dbReference>
<evidence type="ECO:0000313" key="8">
    <source>
        <dbReference type="Proteomes" id="UP000323824"/>
    </source>
</evidence>
<evidence type="ECO:0000256" key="5">
    <source>
        <dbReference type="ARBA" id="ARBA00022833"/>
    </source>
</evidence>
<dbReference type="AlphaFoldDB" id="A0A5C1Q982"/>
<dbReference type="EMBL" id="CP035807">
    <property type="protein sequence ID" value="QEN04007.1"/>
    <property type="molecule type" value="Genomic_DNA"/>
</dbReference>
<dbReference type="SUPFAM" id="SSF51556">
    <property type="entry name" value="Metallo-dependent hydrolases"/>
    <property type="match status" value="1"/>
</dbReference>
<keyword evidence="4 7" id="KW-0378">Hydrolase</keyword>
<evidence type="ECO:0000256" key="1">
    <source>
        <dbReference type="ARBA" id="ARBA00001947"/>
    </source>
</evidence>
<comment type="cofactor">
    <cofactor evidence="1">
        <name>Zn(2+)</name>
        <dbReference type="ChEBI" id="CHEBI:29105"/>
    </cofactor>
</comment>
<dbReference type="EC" id="3.5.4.4" evidence="7"/>
<organism evidence="7 8">
    <name type="scientific">Thiospirochaeta perfilievii</name>
    <dbReference type="NCBI Taxonomy" id="252967"/>
    <lineage>
        <taxon>Bacteria</taxon>
        <taxon>Pseudomonadati</taxon>
        <taxon>Spirochaetota</taxon>
        <taxon>Spirochaetia</taxon>
        <taxon>Spirochaetales</taxon>
        <taxon>Spirochaetaceae</taxon>
        <taxon>Thiospirochaeta</taxon>
    </lineage>
</organism>
<dbReference type="GO" id="GO:0046872">
    <property type="term" value="F:metal ion binding"/>
    <property type="evidence" value="ECO:0007669"/>
    <property type="project" value="UniProtKB-KW"/>
</dbReference>
<accession>A0A5C1Q982</accession>
<dbReference type="Proteomes" id="UP000323824">
    <property type="component" value="Chromosome"/>
</dbReference>
<feature type="domain" description="Adenosine deaminase" evidence="6">
    <location>
        <begin position="15"/>
        <end position="338"/>
    </location>
</feature>
<evidence type="ECO:0000256" key="2">
    <source>
        <dbReference type="ARBA" id="ARBA00006676"/>
    </source>
</evidence>
<dbReference type="PANTHER" id="PTHR43114:SF6">
    <property type="entry name" value="ADENINE DEAMINASE"/>
    <property type="match status" value="1"/>
</dbReference>
<reference evidence="7 8" key="2">
    <citation type="submission" date="2019-09" db="EMBL/GenBank/DDBJ databases">
        <title>Complete Genome Sequence and Methylome Analysis of free living Spirochaetas.</title>
        <authorList>
            <person name="Leshcheva N."/>
            <person name="Mikheeva N."/>
        </authorList>
    </citation>
    <scope>NUCLEOTIDE SEQUENCE [LARGE SCALE GENOMIC DNA]</scope>
    <source>
        <strain evidence="7 8">P</strain>
    </source>
</reference>
<keyword evidence="5" id="KW-0862">Zinc</keyword>
<evidence type="ECO:0000256" key="3">
    <source>
        <dbReference type="ARBA" id="ARBA00022723"/>
    </source>
</evidence>
<dbReference type="GO" id="GO:0016814">
    <property type="term" value="F:hydrolase activity, acting on carbon-nitrogen (but not peptide) bonds, in cyclic amidines"/>
    <property type="evidence" value="ECO:0007669"/>
    <property type="project" value="UniProtKB-ARBA"/>
</dbReference>
<keyword evidence="3" id="KW-0479">Metal-binding</keyword>
<keyword evidence="8" id="KW-1185">Reference proteome</keyword>
<evidence type="ECO:0000313" key="7">
    <source>
        <dbReference type="EMBL" id="QEN04007.1"/>
    </source>
</evidence>